<dbReference type="AlphaFoldDB" id="A0A6G6Y5G6"/>
<organism evidence="1 2">
    <name type="scientific">Stakelama tenebrarum</name>
    <dbReference type="NCBI Taxonomy" id="2711215"/>
    <lineage>
        <taxon>Bacteria</taxon>
        <taxon>Pseudomonadati</taxon>
        <taxon>Pseudomonadota</taxon>
        <taxon>Alphaproteobacteria</taxon>
        <taxon>Sphingomonadales</taxon>
        <taxon>Sphingomonadaceae</taxon>
        <taxon>Stakelama</taxon>
    </lineage>
</organism>
<name>A0A6G6Y5G6_9SPHN</name>
<keyword evidence="2" id="KW-1185">Reference proteome</keyword>
<dbReference type="Proteomes" id="UP000501568">
    <property type="component" value="Chromosome"/>
</dbReference>
<proteinExistence type="predicted"/>
<evidence type="ECO:0000313" key="1">
    <source>
        <dbReference type="EMBL" id="QIG80091.1"/>
    </source>
</evidence>
<dbReference type="RefSeq" id="WP_165327094.1">
    <property type="nucleotide sequence ID" value="NZ_CP049109.1"/>
</dbReference>
<accession>A0A6G6Y5G6</accession>
<protein>
    <submittedName>
        <fullName evidence="1">Uncharacterized protein</fullName>
    </submittedName>
</protein>
<sequence length="193" mass="22420">MIAPPHTQDVERDAALFEDWSAGVDQHGTWLWITKVYGEDVFKVRADTPRGNAILKRLGAVRRPRLGGPGARPDGTEPWELRVEHWRALKQVLPELVHEREAMLRDMRYRNKSDWVPFEVSLKQHGRVLAVFAGRPHPHDVRYRVWATQRRDARALGASIGQMYDRDLWFVPTRHARIEAFRDLASAARTCWI</sequence>
<reference evidence="1 2" key="1">
    <citation type="submission" date="2020-02" db="EMBL/GenBank/DDBJ databases">
        <authorList>
            <person name="Zheng R.K."/>
            <person name="Sun C.M."/>
        </authorList>
    </citation>
    <scope>NUCLEOTIDE SEQUENCE [LARGE SCALE GENOMIC DNA]</scope>
    <source>
        <strain evidence="2">zrk23</strain>
    </source>
</reference>
<dbReference type="EMBL" id="CP049109">
    <property type="protein sequence ID" value="QIG80091.1"/>
    <property type="molecule type" value="Genomic_DNA"/>
</dbReference>
<evidence type="ECO:0000313" key="2">
    <source>
        <dbReference type="Proteomes" id="UP000501568"/>
    </source>
</evidence>
<gene>
    <name evidence="1" type="ORF">G5C33_10070</name>
</gene>
<dbReference type="KEGG" id="spzr:G5C33_10070"/>